<proteinExistence type="predicted"/>
<dbReference type="PANTHER" id="PTHR43549">
    <property type="entry name" value="MULTIDRUG RESISTANCE PROTEIN YPNP-RELATED"/>
    <property type="match status" value="1"/>
</dbReference>
<dbReference type="GO" id="GO:0005886">
    <property type="term" value="C:plasma membrane"/>
    <property type="evidence" value="ECO:0007669"/>
    <property type="project" value="UniProtKB-SubCell"/>
</dbReference>
<feature type="transmembrane region" description="Helical" evidence="7">
    <location>
        <begin position="382"/>
        <end position="406"/>
    </location>
</feature>
<feature type="transmembrane region" description="Helical" evidence="7">
    <location>
        <begin position="274"/>
        <end position="298"/>
    </location>
</feature>
<dbReference type="Proteomes" id="UP000323439">
    <property type="component" value="Unassembled WGS sequence"/>
</dbReference>
<dbReference type="EMBL" id="FMXB01000016">
    <property type="protein sequence ID" value="SDA64481.1"/>
    <property type="molecule type" value="Genomic_DNA"/>
</dbReference>
<dbReference type="GO" id="GO:0015297">
    <property type="term" value="F:antiporter activity"/>
    <property type="evidence" value="ECO:0007669"/>
    <property type="project" value="InterPro"/>
</dbReference>
<protein>
    <submittedName>
        <fullName evidence="8">Na+-driven multidrug efflux pump</fullName>
    </submittedName>
</protein>
<keyword evidence="5 7" id="KW-1133">Transmembrane helix</keyword>
<evidence type="ECO:0000256" key="7">
    <source>
        <dbReference type="SAM" id="Phobius"/>
    </source>
</evidence>
<feature type="transmembrane region" description="Helical" evidence="7">
    <location>
        <begin position="86"/>
        <end position="110"/>
    </location>
</feature>
<evidence type="ECO:0000256" key="6">
    <source>
        <dbReference type="ARBA" id="ARBA00023136"/>
    </source>
</evidence>
<evidence type="ECO:0000256" key="4">
    <source>
        <dbReference type="ARBA" id="ARBA00022692"/>
    </source>
</evidence>
<dbReference type="GO" id="GO:0042910">
    <property type="term" value="F:xenobiotic transmembrane transporter activity"/>
    <property type="evidence" value="ECO:0007669"/>
    <property type="project" value="InterPro"/>
</dbReference>
<keyword evidence="9" id="KW-1185">Reference proteome</keyword>
<evidence type="ECO:0000256" key="5">
    <source>
        <dbReference type="ARBA" id="ARBA00022989"/>
    </source>
</evidence>
<keyword evidence="3" id="KW-1003">Cell membrane</keyword>
<feature type="transmembrane region" description="Helical" evidence="7">
    <location>
        <begin position="310"/>
        <end position="332"/>
    </location>
</feature>
<feature type="transmembrane region" description="Helical" evidence="7">
    <location>
        <begin position="236"/>
        <end position="254"/>
    </location>
</feature>
<dbReference type="InterPro" id="IPR052031">
    <property type="entry name" value="Membrane_Transporter-Flippase"/>
</dbReference>
<evidence type="ECO:0000256" key="2">
    <source>
        <dbReference type="ARBA" id="ARBA00022448"/>
    </source>
</evidence>
<dbReference type="PANTHER" id="PTHR43549:SF2">
    <property type="entry name" value="MULTIDRUG RESISTANCE PROTEIN NORM-RELATED"/>
    <property type="match status" value="1"/>
</dbReference>
<feature type="transmembrane region" description="Helical" evidence="7">
    <location>
        <begin position="412"/>
        <end position="431"/>
    </location>
</feature>
<sequence length="559" mass="62950">MNFKIADSKFKELLIPSLLLVMALNLSSVVDSFFVGSFIGPDAVAAVELLEPIILLMTVFEWLFGLGGQIISINKKSEFDIDGSNRYFTASMVVSFLASLVMAIVCLFFMDPLATLLGSSHATKPLVMQYSTFLYGCFVVSTIASVLTQYIRVDDQPNFASLVIIVANVINIILDYVFLSSGMGMASASLASFIGYTLSLVLCLWYIRNPKRTFRFVRSALEIKTFLKTTWKMTKVGFPGASMGIFDVIFVYIMNRFLGLTLGDIGLTTYMVCMDILVIGSIVDVGISETLTSIVPVYYAKHDYLNLKHLIRISLLITVICAIVLTVFIWVWPEGFLALYGFNQMEIADFVINAVKLYSLFFIISVLPCLLIFYYEAIERSALSTVLSVLYTLALPLVCVIGLYNLIGSNGIWLGFPVSCLLTVIIIYLSVKVIQKREPKYSGLFFIEKDLIDKTRNFVLTDNDLNAREECLNHLKNLKTNDEFCENVNKIFDVIFDTNPHGTYVEVLVIDYDDNVHVDIKYDGEHENLEHLKHNFPEGLFKYAEVLGFNTIEYVMDKI</sequence>
<feature type="transmembrane region" description="Helical" evidence="7">
    <location>
        <begin position="130"/>
        <end position="147"/>
    </location>
</feature>
<reference evidence="8 9" key="1">
    <citation type="submission" date="2016-10" db="EMBL/GenBank/DDBJ databases">
        <authorList>
            <person name="Varghese N."/>
            <person name="Submissions S."/>
        </authorList>
    </citation>
    <scope>NUCLEOTIDE SEQUENCE [LARGE SCALE GENOMIC DNA]</scope>
    <source>
        <strain evidence="8 9">DSM 16643</strain>
    </source>
</reference>
<feature type="transmembrane region" description="Helical" evidence="7">
    <location>
        <begin position="159"/>
        <end position="179"/>
    </location>
</feature>
<evidence type="ECO:0000256" key="3">
    <source>
        <dbReference type="ARBA" id="ARBA00022475"/>
    </source>
</evidence>
<dbReference type="RefSeq" id="WP_149732415.1">
    <property type="nucleotide sequence ID" value="NZ_FMXB01000016.1"/>
</dbReference>
<accession>A0A1G5X279</accession>
<gene>
    <name evidence="8" type="ORF">SAMN02910315_01909</name>
</gene>
<feature type="transmembrane region" description="Helical" evidence="7">
    <location>
        <begin position="185"/>
        <end position="207"/>
    </location>
</feature>
<organism evidence="8 9">
    <name type="scientific">Methanobrevibacter millerae</name>
    <dbReference type="NCBI Taxonomy" id="230361"/>
    <lineage>
        <taxon>Archaea</taxon>
        <taxon>Methanobacteriati</taxon>
        <taxon>Methanobacteriota</taxon>
        <taxon>Methanomada group</taxon>
        <taxon>Methanobacteria</taxon>
        <taxon>Methanobacteriales</taxon>
        <taxon>Methanobacteriaceae</taxon>
        <taxon>Methanobrevibacter</taxon>
    </lineage>
</organism>
<evidence type="ECO:0000256" key="1">
    <source>
        <dbReference type="ARBA" id="ARBA00004651"/>
    </source>
</evidence>
<evidence type="ECO:0000313" key="9">
    <source>
        <dbReference type="Proteomes" id="UP000323439"/>
    </source>
</evidence>
<feature type="transmembrane region" description="Helical" evidence="7">
    <location>
        <begin position="352"/>
        <end position="375"/>
    </location>
</feature>
<keyword evidence="6 7" id="KW-0472">Membrane</keyword>
<dbReference type="OrthoDB" id="214119at2157"/>
<evidence type="ECO:0000313" key="8">
    <source>
        <dbReference type="EMBL" id="SDA64481.1"/>
    </source>
</evidence>
<keyword evidence="4 7" id="KW-0812">Transmembrane</keyword>
<keyword evidence="2" id="KW-0813">Transport</keyword>
<dbReference type="AlphaFoldDB" id="A0A1G5X279"/>
<comment type="subcellular location">
    <subcellularLocation>
        <location evidence="1">Cell membrane</location>
        <topology evidence="1">Multi-pass membrane protein</topology>
    </subcellularLocation>
</comment>
<dbReference type="InterPro" id="IPR002528">
    <property type="entry name" value="MATE_fam"/>
</dbReference>
<dbReference type="Pfam" id="PF01554">
    <property type="entry name" value="MatE"/>
    <property type="match status" value="2"/>
</dbReference>
<name>A0A1G5X279_9EURY</name>
<feature type="transmembrane region" description="Helical" evidence="7">
    <location>
        <begin position="53"/>
        <end position="74"/>
    </location>
</feature>